<sequence length="78" mass="8616">MNEIRDDNNILPNDLQSRVCLSVFNGLAKFLSEKFAASGEKPKVVVPTNINPKLVGVSPSLAFLKATSDHRYLCLRIT</sequence>
<gene>
    <name evidence="1" type="ORF">Bca52824_017666</name>
</gene>
<organism evidence="1 2">
    <name type="scientific">Brassica carinata</name>
    <name type="common">Ethiopian mustard</name>
    <name type="synonym">Abyssinian cabbage</name>
    <dbReference type="NCBI Taxonomy" id="52824"/>
    <lineage>
        <taxon>Eukaryota</taxon>
        <taxon>Viridiplantae</taxon>
        <taxon>Streptophyta</taxon>
        <taxon>Embryophyta</taxon>
        <taxon>Tracheophyta</taxon>
        <taxon>Spermatophyta</taxon>
        <taxon>Magnoliopsida</taxon>
        <taxon>eudicotyledons</taxon>
        <taxon>Gunneridae</taxon>
        <taxon>Pentapetalae</taxon>
        <taxon>rosids</taxon>
        <taxon>malvids</taxon>
        <taxon>Brassicales</taxon>
        <taxon>Brassicaceae</taxon>
        <taxon>Brassiceae</taxon>
        <taxon>Brassica</taxon>
    </lineage>
</organism>
<keyword evidence="2" id="KW-1185">Reference proteome</keyword>
<dbReference type="Proteomes" id="UP000886595">
    <property type="component" value="Unassembled WGS sequence"/>
</dbReference>
<evidence type="ECO:0000313" key="1">
    <source>
        <dbReference type="EMBL" id="KAG2314544.1"/>
    </source>
</evidence>
<evidence type="ECO:0000313" key="2">
    <source>
        <dbReference type="Proteomes" id="UP000886595"/>
    </source>
</evidence>
<protein>
    <submittedName>
        <fullName evidence="1">Uncharacterized protein</fullName>
    </submittedName>
</protein>
<name>A0A8X8AVM1_BRACI</name>
<proteinExistence type="predicted"/>
<reference evidence="1 2" key="1">
    <citation type="submission" date="2020-02" db="EMBL/GenBank/DDBJ databases">
        <authorList>
            <person name="Ma Q."/>
            <person name="Huang Y."/>
            <person name="Song X."/>
            <person name="Pei D."/>
        </authorList>
    </citation>
    <scope>NUCLEOTIDE SEQUENCE [LARGE SCALE GENOMIC DNA]</scope>
    <source>
        <strain evidence="1">Sxm20200214</strain>
        <tissue evidence="1">Leaf</tissue>
    </source>
</reference>
<dbReference type="AlphaFoldDB" id="A0A8X8AVM1"/>
<dbReference type="EMBL" id="JAAMPC010000004">
    <property type="protein sequence ID" value="KAG2314544.1"/>
    <property type="molecule type" value="Genomic_DNA"/>
</dbReference>
<comment type="caution">
    <text evidence="1">The sequence shown here is derived from an EMBL/GenBank/DDBJ whole genome shotgun (WGS) entry which is preliminary data.</text>
</comment>
<accession>A0A8X8AVM1</accession>